<organism evidence="5 6">
    <name type="scientific">Hyaloscypha hepaticicola</name>
    <dbReference type="NCBI Taxonomy" id="2082293"/>
    <lineage>
        <taxon>Eukaryota</taxon>
        <taxon>Fungi</taxon>
        <taxon>Dikarya</taxon>
        <taxon>Ascomycota</taxon>
        <taxon>Pezizomycotina</taxon>
        <taxon>Leotiomycetes</taxon>
        <taxon>Helotiales</taxon>
        <taxon>Hyaloscyphaceae</taxon>
        <taxon>Hyaloscypha</taxon>
    </lineage>
</organism>
<dbReference type="EMBL" id="KZ613497">
    <property type="protein sequence ID" value="PMD17805.1"/>
    <property type="molecule type" value="Genomic_DNA"/>
</dbReference>
<evidence type="ECO:0000259" key="4">
    <source>
        <dbReference type="Pfam" id="PF01814"/>
    </source>
</evidence>
<protein>
    <submittedName>
        <fullName evidence="5">NAD(P)-binding protein</fullName>
    </submittedName>
</protein>
<evidence type="ECO:0000259" key="3">
    <source>
        <dbReference type="Pfam" id="PF01073"/>
    </source>
</evidence>
<dbReference type="Pfam" id="PF01073">
    <property type="entry name" value="3Beta_HSD"/>
    <property type="match status" value="1"/>
</dbReference>
<dbReference type="Gene3D" id="1.20.120.520">
    <property type="entry name" value="nmb1532 protein domain like"/>
    <property type="match status" value="1"/>
</dbReference>
<dbReference type="Gene3D" id="3.40.50.720">
    <property type="entry name" value="NAD(P)-binding Rossmann-like Domain"/>
    <property type="match status" value="1"/>
</dbReference>
<evidence type="ECO:0000256" key="2">
    <source>
        <dbReference type="ARBA" id="ARBA00023002"/>
    </source>
</evidence>
<reference evidence="5 6" key="1">
    <citation type="submission" date="2016-05" db="EMBL/GenBank/DDBJ databases">
        <title>A degradative enzymes factory behind the ericoid mycorrhizal symbiosis.</title>
        <authorList>
            <consortium name="DOE Joint Genome Institute"/>
            <person name="Martino E."/>
            <person name="Morin E."/>
            <person name="Grelet G."/>
            <person name="Kuo A."/>
            <person name="Kohler A."/>
            <person name="Daghino S."/>
            <person name="Barry K."/>
            <person name="Choi C."/>
            <person name="Cichocki N."/>
            <person name="Clum A."/>
            <person name="Copeland A."/>
            <person name="Hainaut M."/>
            <person name="Haridas S."/>
            <person name="Labutti K."/>
            <person name="Lindquist E."/>
            <person name="Lipzen A."/>
            <person name="Khouja H.-R."/>
            <person name="Murat C."/>
            <person name="Ohm R."/>
            <person name="Olson A."/>
            <person name="Spatafora J."/>
            <person name="Veneault-Fourrey C."/>
            <person name="Henrissat B."/>
            <person name="Grigoriev I."/>
            <person name="Martin F."/>
            <person name="Perotto S."/>
        </authorList>
    </citation>
    <scope>NUCLEOTIDE SEQUENCE [LARGE SCALE GENOMIC DNA]</scope>
    <source>
        <strain evidence="5 6">UAMH 7357</strain>
    </source>
</reference>
<dbReference type="GO" id="GO:0006694">
    <property type="term" value="P:steroid biosynthetic process"/>
    <property type="evidence" value="ECO:0007669"/>
    <property type="project" value="InterPro"/>
</dbReference>
<dbReference type="PANTHER" id="PTHR43245:SF51">
    <property type="entry name" value="SHORT CHAIN DEHYDROGENASE_REDUCTASE FAMILY 42E, MEMBER 2"/>
    <property type="match status" value="1"/>
</dbReference>
<dbReference type="InterPro" id="IPR036291">
    <property type="entry name" value="NAD(P)-bd_dom_sf"/>
</dbReference>
<dbReference type="AlphaFoldDB" id="A0A2J6PUW1"/>
<feature type="domain" description="3-beta hydroxysteroid dehydrogenase/isomerase" evidence="3">
    <location>
        <begin position="13"/>
        <end position="278"/>
    </location>
</feature>
<dbReference type="STRING" id="1745343.A0A2J6PUW1"/>
<dbReference type="GO" id="GO:0016616">
    <property type="term" value="F:oxidoreductase activity, acting on the CH-OH group of donors, NAD or NADP as acceptor"/>
    <property type="evidence" value="ECO:0007669"/>
    <property type="project" value="InterPro"/>
</dbReference>
<feature type="domain" description="Hemerythrin-like" evidence="4">
    <location>
        <begin position="410"/>
        <end position="530"/>
    </location>
</feature>
<dbReference type="CDD" id="cd12108">
    <property type="entry name" value="Hr-like"/>
    <property type="match status" value="1"/>
</dbReference>
<comment type="similarity">
    <text evidence="1">Belongs to the 3-beta-HSD family.</text>
</comment>
<keyword evidence="6" id="KW-1185">Reference proteome</keyword>
<dbReference type="Pfam" id="PF01814">
    <property type="entry name" value="Hemerythrin"/>
    <property type="match status" value="1"/>
</dbReference>
<dbReference type="PANTHER" id="PTHR43245">
    <property type="entry name" value="BIFUNCTIONAL POLYMYXIN RESISTANCE PROTEIN ARNA"/>
    <property type="match status" value="1"/>
</dbReference>
<dbReference type="SUPFAM" id="SSF51735">
    <property type="entry name" value="NAD(P)-binding Rossmann-fold domains"/>
    <property type="match status" value="1"/>
</dbReference>
<dbReference type="Proteomes" id="UP000235672">
    <property type="component" value="Unassembled WGS sequence"/>
</dbReference>
<dbReference type="OrthoDB" id="10058185at2759"/>
<proteinExistence type="inferred from homology"/>
<dbReference type="InterPro" id="IPR012312">
    <property type="entry name" value="Hemerythrin-like"/>
</dbReference>
<keyword evidence="2" id="KW-0560">Oxidoreductase</keyword>
<dbReference type="InterPro" id="IPR002225">
    <property type="entry name" value="3Beta_OHSteriod_DH/Estase"/>
</dbReference>
<dbReference type="InterPro" id="IPR050177">
    <property type="entry name" value="Lipid_A_modif_metabolic_enz"/>
</dbReference>
<evidence type="ECO:0000313" key="6">
    <source>
        <dbReference type="Proteomes" id="UP000235672"/>
    </source>
</evidence>
<evidence type="ECO:0000313" key="5">
    <source>
        <dbReference type="EMBL" id="PMD17805.1"/>
    </source>
</evidence>
<gene>
    <name evidence="5" type="ORF">NA56DRAFT_259634</name>
</gene>
<accession>A0A2J6PUW1</accession>
<sequence>MSSPPSSSLGPCLVIGGCGFLGHHIVRELLADPTCTSVAVMSRSPFKNRYDGVTYFIGDIKSVDHVNSVVSQIKPNVIFNTASPHAYIDHEQAPDYFLVNLDGNKNLLAAAAAVGTVKAFVYTSSGPIIAGSGGAYDHADETYPTLAVIRKGDPYHLAKALGEQLVLDANRQNGIRTACVRPTALYGEGDEQMIIPTLNVLRSGQTNIWMGYNDIEMDVVYVGHVARVELLAAHGLLAGINDPAASKVDGEAFNVTDDQPSPPWSFFRLFWIAAGDKTPMSSVWMFPPWLVMFMANSAEFITWSTSWGRLRPKLLKKERMEFVLCTRTYSIKKARERLGFKPWFNQPWKSQEEAVKGSVELYLNQVNGGRLLTVKDSDWPEHPFRLIFNTGAKSSPKIPKNHFCVKNAKLMALTHNTIFRALNAIYTQALHVTAGTQEAVDMLTYCTIVFDFIHHHHNFEETMYFPEIEKAAGVPGLMDSNIDEHRKLDEGLERFRKFSETTPKDHYSGEKLRGILDSFAGVFEAHMHAEITAILNLHDKIESETLRKIHEAMFDASEHHSDIFKYVSF</sequence>
<evidence type="ECO:0000256" key="1">
    <source>
        <dbReference type="ARBA" id="ARBA00009219"/>
    </source>
</evidence>
<name>A0A2J6PUW1_9HELO</name>